<dbReference type="EMBL" id="CP077717">
    <property type="protein sequence ID" value="QXJ27235.1"/>
    <property type="molecule type" value="Genomic_DNA"/>
</dbReference>
<protein>
    <submittedName>
        <fullName evidence="9">AAA+ ATPase</fullName>
    </submittedName>
</protein>
<dbReference type="InterPro" id="IPR003593">
    <property type="entry name" value="AAA+_ATPase"/>
</dbReference>
<dbReference type="PANTHER" id="PTHR43553">
    <property type="entry name" value="HEAVY METAL TRANSPORTER"/>
    <property type="match status" value="1"/>
</dbReference>
<evidence type="ECO:0000256" key="5">
    <source>
        <dbReference type="ARBA" id="ARBA00022840"/>
    </source>
</evidence>
<evidence type="ECO:0000259" key="8">
    <source>
        <dbReference type="PROSITE" id="PS50893"/>
    </source>
</evidence>
<dbReference type="Proteomes" id="UP000694018">
    <property type="component" value="Chromosome"/>
</dbReference>
<feature type="domain" description="ABC transporter" evidence="8">
    <location>
        <begin position="1"/>
        <end position="207"/>
    </location>
</feature>
<dbReference type="PROSITE" id="PS00211">
    <property type="entry name" value="ABC_TRANSPORTER_1"/>
    <property type="match status" value="1"/>
</dbReference>
<evidence type="ECO:0000256" key="1">
    <source>
        <dbReference type="ARBA" id="ARBA00004202"/>
    </source>
</evidence>
<name>A0A8F5BL97_SACSH</name>
<proteinExistence type="predicted"/>
<evidence type="ECO:0000256" key="4">
    <source>
        <dbReference type="ARBA" id="ARBA00022741"/>
    </source>
</evidence>
<keyword evidence="6" id="KW-1278">Translocase</keyword>
<keyword evidence="3" id="KW-1003">Cell membrane</keyword>
<dbReference type="InterPro" id="IPR050095">
    <property type="entry name" value="ECF_ABC_transporter_ATP-bd"/>
</dbReference>
<keyword evidence="2" id="KW-0813">Transport</keyword>
<evidence type="ECO:0000256" key="7">
    <source>
        <dbReference type="ARBA" id="ARBA00023136"/>
    </source>
</evidence>
<dbReference type="SMART" id="SM00382">
    <property type="entry name" value="AAA"/>
    <property type="match status" value="2"/>
</dbReference>
<dbReference type="InterPro" id="IPR017871">
    <property type="entry name" value="ABC_transporter-like_CS"/>
</dbReference>
<evidence type="ECO:0000256" key="6">
    <source>
        <dbReference type="ARBA" id="ARBA00022967"/>
    </source>
</evidence>
<dbReference type="GO" id="GO:0043190">
    <property type="term" value="C:ATP-binding cassette (ABC) transporter complex"/>
    <property type="evidence" value="ECO:0007669"/>
    <property type="project" value="TreeGrafter"/>
</dbReference>
<evidence type="ECO:0000256" key="2">
    <source>
        <dbReference type="ARBA" id="ARBA00022448"/>
    </source>
</evidence>
<dbReference type="GO" id="GO:0016887">
    <property type="term" value="F:ATP hydrolysis activity"/>
    <property type="evidence" value="ECO:0007669"/>
    <property type="project" value="InterPro"/>
</dbReference>
<dbReference type="GO" id="GO:0042626">
    <property type="term" value="F:ATPase-coupled transmembrane transporter activity"/>
    <property type="evidence" value="ECO:0007669"/>
    <property type="project" value="TreeGrafter"/>
</dbReference>
<evidence type="ECO:0000313" key="10">
    <source>
        <dbReference type="Proteomes" id="UP000694018"/>
    </source>
</evidence>
<dbReference type="AlphaFoldDB" id="A0A8F5BL97"/>
<dbReference type="Pfam" id="PF00005">
    <property type="entry name" value="ABC_tran"/>
    <property type="match status" value="3"/>
</dbReference>
<keyword evidence="7" id="KW-0472">Membrane</keyword>
<dbReference type="OrthoDB" id="35850at2157"/>
<dbReference type="PANTHER" id="PTHR43553:SF27">
    <property type="entry name" value="ENERGY-COUPLING FACTOR TRANSPORTER ATP-BINDING PROTEIN ECFA2"/>
    <property type="match status" value="1"/>
</dbReference>
<dbReference type="KEGG" id="sshi:J5U23_00094"/>
<organism evidence="9 10">
    <name type="scientific">Saccharolobus shibatae (strain ATCC 51178 / DSM 5389 / JCM 8931 / NBRC 15437 / B12)</name>
    <name type="common">Sulfolobus shibatae</name>
    <dbReference type="NCBI Taxonomy" id="523848"/>
    <lineage>
        <taxon>Archaea</taxon>
        <taxon>Thermoproteota</taxon>
        <taxon>Thermoprotei</taxon>
        <taxon>Sulfolobales</taxon>
        <taxon>Sulfolobaceae</taxon>
        <taxon>Saccharolobus</taxon>
    </lineage>
</organism>
<sequence length="375" mass="42752">MLISSPKYLNGKIEIEKGERVGLVGKNGSGKTTLILSTLCIDQTTFNNVIVDDMDFCKERDYSRISAVLQDVSSQILALTCKDEIELMKRFHRVDDKIARKLMGNYYEVEFNKLSDGYKKRYAIASVLASNPEYLLLDEPFANLDDEGVKSVSEIIPKNSLIAEHRIDELRKLVDRVYMIKNNKAINEISKEKLFDTEFLRKEGLRGFSLPKINSELGNNEIFNVDVDNYTIKIREREILCLLGRNGSGKTTILRKLSRKIFVIFQEVDLQFFDFTVKEIVGSKYALSLFNLESLTDRSPYTLSFGQKMRVLIASAFSSDSKVIGLDEPSIGMDGEALLSFYEMVKVLKEQRRGLILATHDKDIMNLCDTRIVID</sequence>
<comment type="subcellular location">
    <subcellularLocation>
        <location evidence="1">Cell membrane</location>
        <topology evidence="1">Peripheral membrane protein</topology>
    </subcellularLocation>
</comment>
<keyword evidence="4" id="KW-0547">Nucleotide-binding</keyword>
<keyword evidence="5" id="KW-0067">ATP-binding</keyword>
<evidence type="ECO:0000256" key="3">
    <source>
        <dbReference type="ARBA" id="ARBA00022475"/>
    </source>
</evidence>
<dbReference type="RefSeq" id="WP_218266624.1">
    <property type="nucleotide sequence ID" value="NZ_CP077717.1"/>
</dbReference>
<evidence type="ECO:0000313" key="9">
    <source>
        <dbReference type="EMBL" id="QXJ27235.1"/>
    </source>
</evidence>
<dbReference type="PROSITE" id="PS50893">
    <property type="entry name" value="ABC_TRANSPORTER_2"/>
    <property type="match status" value="1"/>
</dbReference>
<gene>
    <name evidence="9" type="ORF">J5U23_00094</name>
</gene>
<dbReference type="InterPro" id="IPR003439">
    <property type="entry name" value="ABC_transporter-like_ATP-bd"/>
</dbReference>
<dbReference type="GO" id="GO:0005524">
    <property type="term" value="F:ATP binding"/>
    <property type="evidence" value="ECO:0007669"/>
    <property type="project" value="UniProtKB-KW"/>
</dbReference>
<accession>A0A8F5BL97</accession>
<reference evidence="9" key="1">
    <citation type="journal article" date="2021" name="Environ. Microbiol.">
        <title>New insights into the diversity and evolution of the archaeal mobilome from three complete genomes of Saccharolobus shibatae.</title>
        <authorList>
            <person name="Medvedeva S."/>
            <person name="Brandt D."/>
            <person name="Cvirkaite-Krupovic V."/>
            <person name="Liu Y."/>
            <person name="Severinov K."/>
            <person name="Ishino S."/>
            <person name="Ishino Y."/>
            <person name="Prangishvili D."/>
            <person name="Kalinowski J."/>
            <person name="Krupovic M."/>
        </authorList>
    </citation>
    <scope>NUCLEOTIDE SEQUENCE</scope>
    <source>
        <strain evidence="9">B12</strain>
    </source>
</reference>
<dbReference type="GeneID" id="65561717"/>